<evidence type="ECO:0008006" key="4">
    <source>
        <dbReference type="Google" id="ProtNLM"/>
    </source>
</evidence>
<organism evidence="2 3">
    <name type="scientific">Oleoguttula mirabilis</name>
    <dbReference type="NCBI Taxonomy" id="1507867"/>
    <lineage>
        <taxon>Eukaryota</taxon>
        <taxon>Fungi</taxon>
        <taxon>Dikarya</taxon>
        <taxon>Ascomycota</taxon>
        <taxon>Pezizomycotina</taxon>
        <taxon>Dothideomycetes</taxon>
        <taxon>Dothideomycetidae</taxon>
        <taxon>Mycosphaerellales</taxon>
        <taxon>Teratosphaeriaceae</taxon>
        <taxon>Oleoguttula</taxon>
    </lineage>
</organism>
<evidence type="ECO:0000313" key="2">
    <source>
        <dbReference type="EMBL" id="KAK4543141.1"/>
    </source>
</evidence>
<dbReference type="InterPro" id="IPR029063">
    <property type="entry name" value="SAM-dependent_MTases_sf"/>
</dbReference>
<evidence type="ECO:0000256" key="1">
    <source>
        <dbReference type="SAM" id="MobiDB-lite"/>
    </source>
</evidence>
<feature type="region of interest" description="Disordered" evidence="1">
    <location>
        <begin position="1"/>
        <end position="44"/>
    </location>
</feature>
<dbReference type="Gene3D" id="3.40.50.150">
    <property type="entry name" value="Vaccinia Virus protein VP39"/>
    <property type="match status" value="1"/>
</dbReference>
<dbReference type="Pfam" id="PF13489">
    <property type="entry name" value="Methyltransf_23"/>
    <property type="match status" value="1"/>
</dbReference>
<comment type="caution">
    <text evidence="2">The sequence shown here is derived from an EMBL/GenBank/DDBJ whole genome shotgun (WGS) entry which is preliminary data.</text>
</comment>
<dbReference type="CDD" id="cd02440">
    <property type="entry name" value="AdoMet_MTases"/>
    <property type="match status" value="1"/>
</dbReference>
<keyword evidence="3" id="KW-1185">Reference proteome</keyword>
<dbReference type="GO" id="GO:0008168">
    <property type="term" value="F:methyltransferase activity"/>
    <property type="evidence" value="ECO:0007669"/>
    <property type="project" value="TreeGrafter"/>
</dbReference>
<dbReference type="Proteomes" id="UP001324427">
    <property type="component" value="Unassembled WGS sequence"/>
</dbReference>
<gene>
    <name evidence="2" type="ORF">LTR36_005919</name>
</gene>
<protein>
    <recommendedName>
        <fullName evidence="4">Methyltransferase</fullName>
    </recommendedName>
</protein>
<proteinExistence type="predicted"/>
<feature type="compositionally biased region" description="Low complexity" evidence="1">
    <location>
        <begin position="13"/>
        <end position="26"/>
    </location>
</feature>
<dbReference type="SUPFAM" id="SSF53335">
    <property type="entry name" value="S-adenosyl-L-methionine-dependent methyltransferases"/>
    <property type="match status" value="1"/>
</dbReference>
<dbReference type="PANTHER" id="PTHR43591">
    <property type="entry name" value="METHYLTRANSFERASE"/>
    <property type="match status" value="1"/>
</dbReference>
<name>A0AAV9JD17_9PEZI</name>
<dbReference type="AlphaFoldDB" id="A0AAV9JD17"/>
<dbReference type="EMBL" id="JAVFHQ010000035">
    <property type="protein sequence ID" value="KAK4543141.1"/>
    <property type="molecule type" value="Genomic_DNA"/>
</dbReference>
<evidence type="ECO:0000313" key="3">
    <source>
        <dbReference type="Proteomes" id="UP001324427"/>
    </source>
</evidence>
<reference evidence="2 3" key="1">
    <citation type="submission" date="2021-11" db="EMBL/GenBank/DDBJ databases">
        <title>Black yeast isolated from Biological Soil Crust.</title>
        <authorList>
            <person name="Kurbessoian T."/>
        </authorList>
    </citation>
    <scope>NUCLEOTIDE SEQUENCE [LARGE SCALE GENOMIC DNA]</scope>
    <source>
        <strain evidence="2 3">CCFEE 5522</strain>
    </source>
</reference>
<dbReference type="PANTHER" id="PTHR43591:SF24">
    <property type="entry name" value="2-METHOXY-6-POLYPRENYL-1,4-BENZOQUINOL METHYLASE, MITOCHONDRIAL"/>
    <property type="match status" value="1"/>
</dbReference>
<accession>A0AAV9JD17</accession>
<sequence length="376" mass="41480">MASLDALEASDPSSVAQQIAAAQSAATVEHDVAQPDPPATPTVTAPSVQVGDFGVLEVDTDPDRDSALGDDDNESFTTSINSTVTDYKFEHGRRYHAYQDGKYALPNDDAEINRLELQHRIWQLSLSGRLNLAPISPTVRNVLDIGCGTGAWVIEFAEAHPDCRVTGADLSPIQPTLVPPNVEFIVDDITSPWIYMQRFDYIHSRAITVGIADWSGLVEQCWKNLEPGGWVEFQEYHMPVTADDGTMANGPAFQLWNDSLKAATTKVGIHLDAILNVPPTLKQRGFVNLGTAGTKWPIGPWPKGKREKKIGELTEKDLSSAIEGSSLRLFTKVLGWSMEEVQKLVKEVERDIAARRMHSYIPIDFLWAQKPYDAVD</sequence>